<reference evidence="1" key="1">
    <citation type="journal article" date="2007" name="PLoS ONE">
        <title>The first genome sequence of an elite grapevine cultivar (Pinot noir Vitis vinifera L.): coping with a highly heterozygous genome.</title>
        <authorList>
            <person name="Velasco R."/>
            <person name="Zharkikh A."/>
            <person name="Troggio M."/>
            <person name="Cartwright D.A."/>
            <person name="Cestaro A."/>
            <person name="Pruss D."/>
            <person name="Pindo M."/>
            <person name="FitzGerald L.M."/>
            <person name="Vezzulli S."/>
            <person name="Reid J."/>
            <person name="Malacarne G."/>
            <person name="Iliev D."/>
            <person name="Coppola G."/>
            <person name="Wardell B."/>
            <person name="Micheletti D."/>
            <person name="Macalma T."/>
            <person name="Facci M."/>
            <person name="Mitchell J.T."/>
            <person name="Perazzolli M."/>
            <person name="Eldredge G."/>
            <person name="Gatto P."/>
            <person name="Oyzerski R."/>
            <person name="Moretto M."/>
            <person name="Gutin N."/>
            <person name="Stefanini M."/>
            <person name="Chen Y."/>
            <person name="Segala C."/>
            <person name="Davenport C."/>
            <person name="Dematte L."/>
            <person name="Mraz A."/>
            <person name="Battilana J."/>
            <person name="Stormo K."/>
            <person name="Costa F."/>
            <person name="Tao Q."/>
            <person name="Si-Ammour A."/>
            <person name="Harkins T."/>
            <person name="Lackey A."/>
            <person name="Perbost C."/>
            <person name="Taillon B."/>
            <person name="Stella A."/>
            <person name="Solovyev V."/>
            <person name="Fawcett J.A."/>
            <person name="Sterck L."/>
            <person name="Vandepoele K."/>
            <person name="Grando S.M."/>
            <person name="Toppo S."/>
            <person name="Moser C."/>
            <person name="Lanchbury J."/>
            <person name="Bogden R."/>
            <person name="Skolnick M."/>
            <person name="Sgaramella V."/>
            <person name="Bhatnagar S.K."/>
            <person name="Fontana P."/>
            <person name="Gutin A."/>
            <person name="Van de Peer Y."/>
            <person name="Salamini F."/>
            <person name="Viola R."/>
        </authorList>
    </citation>
    <scope>NUCLEOTIDE SEQUENCE</scope>
</reference>
<accession>A5BUH5</accession>
<dbReference type="EMBL" id="AM471625">
    <property type="protein sequence ID" value="CAN70561.1"/>
    <property type="molecule type" value="Genomic_DNA"/>
</dbReference>
<gene>
    <name evidence="1" type="ORF">VITISV_031620</name>
</gene>
<name>A5BUH5_VITVI</name>
<organism evidence="1">
    <name type="scientific">Vitis vinifera</name>
    <name type="common">Grape</name>
    <dbReference type="NCBI Taxonomy" id="29760"/>
    <lineage>
        <taxon>Eukaryota</taxon>
        <taxon>Viridiplantae</taxon>
        <taxon>Streptophyta</taxon>
        <taxon>Embryophyta</taxon>
        <taxon>Tracheophyta</taxon>
        <taxon>Spermatophyta</taxon>
        <taxon>Magnoliopsida</taxon>
        <taxon>eudicotyledons</taxon>
        <taxon>Gunneridae</taxon>
        <taxon>Pentapetalae</taxon>
        <taxon>rosids</taxon>
        <taxon>Vitales</taxon>
        <taxon>Vitaceae</taxon>
        <taxon>Viteae</taxon>
        <taxon>Vitis</taxon>
    </lineage>
</organism>
<dbReference type="AlphaFoldDB" id="A5BUH5"/>
<proteinExistence type="predicted"/>
<evidence type="ECO:0000313" key="1">
    <source>
        <dbReference type="EMBL" id="CAN70561.1"/>
    </source>
</evidence>
<sequence>MLGIFFWLGLPIWKSLVGLISCLLLRRHCICVVFSRFRCRRDGKERWGRIVEWVEKVSFARLNKLFEIDTVERAHNILLSDKNPQALIKNPKSFIIPVFPRLASSFLVPDEHFMLKNLPFYEALQVPHLDFLSKPTPTTPTAAVASDSNEKPSSTDDIPYHKMKKPFVISGNISEESFECLNLSFLYPNPTYVPSQKEMFELLRHIAIAHIIHMQDYIAFETTKVQVHIFQRLETLETMRAYIAHNMDGNEEFLPNLEMARSEVADARKLAEEGAYLLRKVDEENKAS</sequence>
<protein>
    <submittedName>
        <fullName evidence="1">Uncharacterized protein</fullName>
    </submittedName>
</protein>